<feature type="compositionally biased region" description="Basic and acidic residues" evidence="1">
    <location>
        <begin position="241"/>
        <end position="251"/>
    </location>
</feature>
<feature type="compositionally biased region" description="Acidic residues" evidence="1">
    <location>
        <begin position="473"/>
        <end position="488"/>
    </location>
</feature>
<gene>
    <name evidence="2" type="ORF">TcWFU_009346</name>
</gene>
<feature type="compositionally biased region" description="Basic and acidic residues" evidence="1">
    <location>
        <begin position="693"/>
        <end position="714"/>
    </location>
</feature>
<proteinExistence type="predicted"/>
<feature type="compositionally biased region" description="Basic and acidic residues" evidence="1">
    <location>
        <begin position="538"/>
        <end position="550"/>
    </location>
</feature>
<evidence type="ECO:0000313" key="2">
    <source>
        <dbReference type="EMBL" id="KAL5108178.1"/>
    </source>
</evidence>
<reference evidence="2 3" key="1">
    <citation type="journal article" date="2022" name="Front. Cell. Infect. Microbiol.">
        <title>The Genomes of Two Strains of Taenia crassiceps the Animal Model for the Study of Human Cysticercosis.</title>
        <authorList>
            <person name="Bobes R.J."/>
            <person name="Estrada K."/>
            <person name="Rios-Valencia D.G."/>
            <person name="Calderon-Gallegos A."/>
            <person name="de la Torre P."/>
            <person name="Carrero J.C."/>
            <person name="Sanchez-Flores A."/>
            <person name="Laclette J.P."/>
        </authorList>
    </citation>
    <scope>NUCLEOTIDE SEQUENCE [LARGE SCALE GENOMIC DNA]</scope>
    <source>
        <strain evidence="2">WFUcys</strain>
    </source>
</reference>
<feature type="compositionally biased region" description="Basic and acidic residues" evidence="1">
    <location>
        <begin position="611"/>
        <end position="622"/>
    </location>
</feature>
<feature type="compositionally biased region" description="Basic and acidic residues" evidence="1">
    <location>
        <begin position="563"/>
        <end position="598"/>
    </location>
</feature>
<feature type="region of interest" description="Disordered" evidence="1">
    <location>
        <begin position="674"/>
        <end position="729"/>
    </location>
</feature>
<feature type="compositionally biased region" description="Polar residues" evidence="1">
    <location>
        <begin position="222"/>
        <end position="231"/>
    </location>
</feature>
<keyword evidence="3" id="KW-1185">Reference proteome</keyword>
<sequence>MSRGCGKFAILSGLCVGSAVGTVNFIYKVAAIMAGVFVGSLAKYWTCLIICAGDAVRRVGACGSDRRPGTGCSELPQIVRFSAISGDAVESCSAWFATTCLPVASADLWGSFVDCEVSDSSVMSSYRHEERTKSHTAGSRMRGDVRFASKDEDSRRFDGPRRLRDKYTNHPYEMENERIVHRNRYNDGLIVRVPNDLCHNPNAPLTSRWGQDINHPQASLRSSFKSANNGHPTDAPSQPRIRFETSGRQRSLSYREELTNIPEPSMLPLDWKPDASGISMDYRVQAKIRQRGKAGRRGMSSTPRTSCDWDRSSGGRRGGGGRGVSNRGGRMRRRGGGDGDDATASFRVSDYESAYDQDNQVGDRPRGGLRHRNKMRSFRSARRGGTRRGAIDVHCGSKNEVEDYACDVGEHRNSENLEDSNSTDDDQYRLTVDLKVDNVKHADATPGQANDREEHIDGGLNILVESHEGVVDSSEESLEEEEEVEDSEEASKASDGGSASDADGDTSEVSNGEIETEEDGSSQTGRASEEPGPLGKEPVQKSSEEVKTSDDIIELQQQGPSVEKSKQRDEGPPHEHEVPQISEERLSHKSLEESKTPENKTPSTEISPETNEARLKEDDKMHCLAPSSHIEPEELGGNTQLIQDSGDCETSFESVPADEIHNLSNSIINDESITRAKRVTPERPETSVGNVEKAAKEAPLEGSIRKDSDTKTEEPPTEEILTGKISSSS</sequence>
<evidence type="ECO:0000313" key="3">
    <source>
        <dbReference type="Proteomes" id="UP001651158"/>
    </source>
</evidence>
<accession>A0ABR4QF40</accession>
<dbReference type="Proteomes" id="UP001651158">
    <property type="component" value="Unassembled WGS sequence"/>
</dbReference>
<feature type="region of interest" description="Disordered" evidence="1">
    <location>
        <begin position="468"/>
        <end position="652"/>
    </location>
</feature>
<feature type="region of interest" description="Disordered" evidence="1">
    <location>
        <begin position="146"/>
        <end position="166"/>
    </location>
</feature>
<feature type="region of interest" description="Disordered" evidence="1">
    <location>
        <begin position="222"/>
        <end position="251"/>
    </location>
</feature>
<evidence type="ECO:0000256" key="1">
    <source>
        <dbReference type="SAM" id="MobiDB-lite"/>
    </source>
</evidence>
<organism evidence="2 3">
    <name type="scientific">Taenia crassiceps</name>
    <dbReference type="NCBI Taxonomy" id="6207"/>
    <lineage>
        <taxon>Eukaryota</taxon>
        <taxon>Metazoa</taxon>
        <taxon>Spiralia</taxon>
        <taxon>Lophotrochozoa</taxon>
        <taxon>Platyhelminthes</taxon>
        <taxon>Cestoda</taxon>
        <taxon>Eucestoda</taxon>
        <taxon>Cyclophyllidea</taxon>
        <taxon>Taeniidae</taxon>
        <taxon>Taenia</taxon>
    </lineage>
</organism>
<comment type="caution">
    <text evidence="2">The sequence shown here is derived from an EMBL/GenBank/DDBJ whole genome shotgun (WGS) entry which is preliminary data.</text>
</comment>
<feature type="region of interest" description="Disordered" evidence="1">
    <location>
        <begin position="288"/>
        <end position="391"/>
    </location>
</feature>
<name>A0ABR4QF40_9CEST</name>
<dbReference type="EMBL" id="JAKROA010000004">
    <property type="protein sequence ID" value="KAL5108178.1"/>
    <property type="molecule type" value="Genomic_DNA"/>
</dbReference>
<protein>
    <submittedName>
        <fullName evidence="2">Uncharacterized protein</fullName>
    </submittedName>
</protein>
<feature type="compositionally biased region" description="Polar residues" evidence="1">
    <location>
        <begin position="599"/>
        <end position="610"/>
    </location>
</feature>
<feature type="compositionally biased region" description="Basic residues" evidence="1">
    <location>
        <begin position="367"/>
        <end position="386"/>
    </location>
</feature>